<evidence type="ECO:0000256" key="8">
    <source>
        <dbReference type="ARBA" id="ARBA00022840"/>
    </source>
</evidence>
<dbReference type="GO" id="GO:0043138">
    <property type="term" value="F:3'-5' DNA helicase activity"/>
    <property type="evidence" value="ECO:0007669"/>
    <property type="project" value="UniProtKB-EC"/>
</dbReference>
<comment type="similarity">
    <text evidence="12">Belongs to the helicase family. PriA subfamily.</text>
</comment>
<dbReference type="EMBL" id="DVJP01000068">
    <property type="protein sequence ID" value="HIS77153.1"/>
    <property type="molecule type" value="Genomic_DNA"/>
</dbReference>
<dbReference type="PROSITE" id="PS51194">
    <property type="entry name" value="HELICASE_CTER"/>
    <property type="match status" value="1"/>
</dbReference>
<reference evidence="15" key="1">
    <citation type="submission" date="2020-10" db="EMBL/GenBank/DDBJ databases">
        <authorList>
            <person name="Gilroy R."/>
        </authorList>
    </citation>
    <scope>NUCLEOTIDE SEQUENCE</scope>
    <source>
        <strain evidence="15">CHK199-13235</strain>
    </source>
</reference>
<feature type="binding site" evidence="12">
    <location>
        <position position="544"/>
    </location>
    <ligand>
        <name>Zn(2+)</name>
        <dbReference type="ChEBI" id="CHEBI:29105"/>
        <label>2</label>
    </ligand>
</feature>
<keyword evidence="5 12" id="KW-0378">Hydrolase</keyword>
<dbReference type="InterPro" id="IPR042115">
    <property type="entry name" value="PriA_3primeBD_sf"/>
</dbReference>
<feature type="binding site" evidence="12">
    <location>
        <position position="514"/>
    </location>
    <ligand>
        <name>Zn(2+)</name>
        <dbReference type="ChEBI" id="CHEBI:29105"/>
        <label>1</label>
    </ligand>
</feature>
<dbReference type="GO" id="GO:0006310">
    <property type="term" value="P:DNA recombination"/>
    <property type="evidence" value="ECO:0007669"/>
    <property type="project" value="InterPro"/>
</dbReference>
<comment type="subunit">
    <text evidence="12">Component of the replication restart primosome.</text>
</comment>
<dbReference type="GO" id="GO:0003677">
    <property type="term" value="F:DNA binding"/>
    <property type="evidence" value="ECO:0007669"/>
    <property type="project" value="UniProtKB-UniRule"/>
</dbReference>
<evidence type="ECO:0000256" key="5">
    <source>
        <dbReference type="ARBA" id="ARBA00022801"/>
    </source>
</evidence>
<dbReference type="InterPro" id="IPR041236">
    <property type="entry name" value="PriA_C"/>
</dbReference>
<dbReference type="InterPro" id="IPR001650">
    <property type="entry name" value="Helicase_C-like"/>
</dbReference>
<evidence type="ECO:0000256" key="9">
    <source>
        <dbReference type="ARBA" id="ARBA00023125"/>
    </source>
</evidence>
<dbReference type="Proteomes" id="UP000824002">
    <property type="component" value="Unassembled WGS sequence"/>
</dbReference>
<comment type="catalytic activity">
    <reaction evidence="11 12">
        <text>ATP + H2O = ADP + phosphate + H(+)</text>
        <dbReference type="Rhea" id="RHEA:13065"/>
        <dbReference type="ChEBI" id="CHEBI:15377"/>
        <dbReference type="ChEBI" id="CHEBI:15378"/>
        <dbReference type="ChEBI" id="CHEBI:30616"/>
        <dbReference type="ChEBI" id="CHEBI:43474"/>
        <dbReference type="ChEBI" id="CHEBI:456216"/>
        <dbReference type="EC" id="5.6.2.4"/>
    </reaction>
</comment>
<evidence type="ECO:0000256" key="4">
    <source>
        <dbReference type="ARBA" id="ARBA00022741"/>
    </source>
</evidence>
<dbReference type="PANTHER" id="PTHR30580:SF0">
    <property type="entry name" value="PRIMOSOMAL PROTEIN N"/>
    <property type="match status" value="1"/>
</dbReference>
<keyword evidence="3 12" id="KW-0479">Metal-binding</keyword>
<dbReference type="CDD" id="cd17929">
    <property type="entry name" value="DEXHc_priA"/>
    <property type="match status" value="1"/>
</dbReference>
<comment type="cofactor">
    <cofactor evidence="12">
        <name>Zn(2+)</name>
        <dbReference type="ChEBI" id="CHEBI:29105"/>
    </cofactor>
    <text evidence="12">Binds 2 zinc ions per subunit.</text>
</comment>
<dbReference type="InterPro" id="IPR040498">
    <property type="entry name" value="PriA_CRR"/>
</dbReference>
<dbReference type="SMART" id="SM00487">
    <property type="entry name" value="DEXDc"/>
    <property type="match status" value="1"/>
</dbReference>
<protein>
    <recommendedName>
        <fullName evidence="12">Replication restart protein PriA</fullName>
    </recommendedName>
    <alternativeName>
        <fullName evidence="12">ATP-dependent DNA helicase PriA</fullName>
        <ecNumber evidence="12">5.6.2.4</ecNumber>
    </alternativeName>
    <alternativeName>
        <fullName evidence="12">DNA 3'-5' helicase PriA</fullName>
    </alternativeName>
</protein>
<gene>
    <name evidence="12 15" type="primary">priA</name>
    <name evidence="15" type="ORF">IAB51_10180</name>
</gene>
<feature type="binding site" evidence="12">
    <location>
        <position position="523"/>
    </location>
    <ligand>
        <name>Zn(2+)</name>
        <dbReference type="ChEBI" id="CHEBI:29105"/>
        <label>2</label>
    </ligand>
</feature>
<evidence type="ECO:0000256" key="6">
    <source>
        <dbReference type="ARBA" id="ARBA00022806"/>
    </source>
</evidence>
<dbReference type="CDD" id="cd18804">
    <property type="entry name" value="SF2_C_priA"/>
    <property type="match status" value="1"/>
</dbReference>
<dbReference type="GO" id="GO:0006269">
    <property type="term" value="P:DNA replication, synthesis of primer"/>
    <property type="evidence" value="ECO:0007669"/>
    <property type="project" value="UniProtKB-KW"/>
</dbReference>
<keyword evidence="4 12" id="KW-0547">Nucleotide-binding</keyword>
<evidence type="ECO:0000313" key="15">
    <source>
        <dbReference type="EMBL" id="HIS77153.1"/>
    </source>
</evidence>
<dbReference type="Gene3D" id="3.40.50.300">
    <property type="entry name" value="P-loop containing nucleotide triphosphate hydrolases"/>
    <property type="match status" value="2"/>
</dbReference>
<dbReference type="GO" id="GO:0016787">
    <property type="term" value="F:hydrolase activity"/>
    <property type="evidence" value="ECO:0007669"/>
    <property type="project" value="UniProtKB-KW"/>
</dbReference>
<comment type="catalytic activity">
    <reaction evidence="12">
        <text>Couples ATP hydrolysis with the unwinding of duplex DNA by translocating in the 3'-5' direction.</text>
        <dbReference type="EC" id="5.6.2.4"/>
    </reaction>
</comment>
<feature type="domain" description="Helicase C-terminal" evidence="14">
    <location>
        <begin position="549"/>
        <end position="708"/>
    </location>
</feature>
<dbReference type="InterPro" id="IPR014001">
    <property type="entry name" value="Helicase_ATP-bd"/>
</dbReference>
<dbReference type="GO" id="GO:0008270">
    <property type="term" value="F:zinc ion binding"/>
    <property type="evidence" value="ECO:0007669"/>
    <property type="project" value="UniProtKB-UniRule"/>
</dbReference>
<accession>A0A9D1K1I8</accession>
<dbReference type="GO" id="GO:1990077">
    <property type="term" value="C:primosome complex"/>
    <property type="evidence" value="ECO:0007669"/>
    <property type="project" value="UniProtKB-UniRule"/>
</dbReference>
<keyword evidence="7 12" id="KW-0862">Zinc</keyword>
<dbReference type="SMART" id="SM00490">
    <property type="entry name" value="HELICc"/>
    <property type="match status" value="1"/>
</dbReference>
<keyword evidence="8 12" id="KW-0067">ATP-binding</keyword>
<keyword evidence="6 12" id="KW-0347">Helicase</keyword>
<dbReference type="HAMAP" id="MF_00983">
    <property type="entry name" value="PriA"/>
    <property type="match status" value="1"/>
</dbReference>
<dbReference type="Pfam" id="PF18319">
    <property type="entry name" value="Zn_ribbon_PriA"/>
    <property type="match status" value="1"/>
</dbReference>
<dbReference type="Pfam" id="PF18074">
    <property type="entry name" value="PriA_C"/>
    <property type="match status" value="1"/>
</dbReference>
<feature type="binding site" evidence="12">
    <location>
        <position position="557"/>
    </location>
    <ligand>
        <name>Zn(2+)</name>
        <dbReference type="ChEBI" id="CHEBI:29105"/>
        <label>1</label>
    </ligand>
</feature>
<dbReference type="InterPro" id="IPR011545">
    <property type="entry name" value="DEAD/DEAH_box_helicase_dom"/>
</dbReference>
<dbReference type="InterPro" id="IPR005259">
    <property type="entry name" value="PriA"/>
</dbReference>
<dbReference type="Pfam" id="PF00271">
    <property type="entry name" value="Helicase_C"/>
    <property type="match status" value="1"/>
</dbReference>
<feature type="binding site" evidence="12">
    <location>
        <position position="526"/>
    </location>
    <ligand>
        <name>Zn(2+)</name>
        <dbReference type="ChEBI" id="CHEBI:29105"/>
        <label>2</label>
    </ligand>
</feature>
<sequence>MEQTAQIAVEGTAFHFDRLFDYRVPPEFVGKVTPGVRVLVPFGRGNRKIQGLVFQVSPAAQTDLKPVLGVLDEEPVIDREGFRIIEFLAETTFCSYYDAMKCLLPAGLDGVLQEEFRLKRAPDAEEESRLSKEEQEVLAAVSEAESQKEVNRYFSEGDTVSRKKAARRLTEMGIFCCSNQVKAKSRAKTVRMVALAEERPQISLTAKQKEVVRVLEAAGPLGEKDAAYRAGVREGVLKTLAQKGVVEYFDQEVYRTPRVMDSAGFSLEELRLSPEQQEVFEGIRTLYRQEEANAALLFGVTGSGKTQVFVKLIEECLADGKEALLLVPEISLTPQLLAKFQRLFGEKIAVLHSGLSMGERLDAYRRLKEGKASIAIGTRSAVFAPFHRLGLIIMDEEGEHSYKSESTPRYHARDIAKLRCVYHKATLLLASATPSVESYYAAQKGRYHFFSLKERYGPALLPDVHIVDMREEEQNGNYSPLSDSLAERLLQNWQRKEQSILLINRRGFAAFALCMDCGEPVRCPNCSITLTYHKANGYLMCHYCGFTAPASTSCPECGGRNLNMVGTGTQKVEDILARSIPDARILRMDADAVTSRYAYEEKFSQFEAGEYDILIGTQMVAKGLNFPNVTLVGVLNSDQSLYANDFRCGEKTFSLITQVVGRSGRGNKPGEAYIQTVSPENSVIQNAARQDYESFYREEILMRKMSLHPPFCDLAVVGFAGVSEENTKKAAQNFHRILQNEMKNLPEKLPLILLGVSQAGIYRVNGRFRYRIVMKCKNNKKFRAFLRRAFIEASNQKLFSRVSVFVDINGEIL</sequence>
<dbReference type="GO" id="GO:0005524">
    <property type="term" value="F:ATP binding"/>
    <property type="evidence" value="ECO:0007669"/>
    <property type="project" value="UniProtKB-UniRule"/>
</dbReference>
<comment type="caution">
    <text evidence="15">The sequence shown here is derived from an EMBL/GenBank/DDBJ whole genome shotgun (WGS) entry which is preliminary data.</text>
</comment>
<evidence type="ECO:0000256" key="1">
    <source>
        <dbReference type="ARBA" id="ARBA00022515"/>
    </source>
</evidence>
<evidence type="ECO:0000256" key="12">
    <source>
        <dbReference type="HAMAP-Rule" id="MF_00983"/>
    </source>
</evidence>
<dbReference type="FunFam" id="3.40.50.300:FF:000489">
    <property type="entry name" value="Primosome assembly protein PriA"/>
    <property type="match status" value="1"/>
</dbReference>
<name>A0A9D1K1I8_9FIRM</name>
<comment type="function">
    <text evidence="12">Initiates the restart of stalled replication forks, which reloads the replicative helicase on sites other than the origin of replication. Recognizes and binds to abandoned replication forks and remodels them to uncover a helicase loading site. Promotes assembly of the primosome at these replication forks.</text>
</comment>
<feature type="binding site" evidence="12">
    <location>
        <position position="541"/>
    </location>
    <ligand>
        <name>Zn(2+)</name>
        <dbReference type="ChEBI" id="CHEBI:29105"/>
        <label>2</label>
    </ligand>
</feature>
<organism evidence="15 16">
    <name type="scientific">Candidatus Merdivicinus excrementipullorum</name>
    <dbReference type="NCBI Taxonomy" id="2840867"/>
    <lineage>
        <taxon>Bacteria</taxon>
        <taxon>Bacillati</taxon>
        <taxon>Bacillota</taxon>
        <taxon>Clostridia</taxon>
        <taxon>Eubacteriales</taxon>
        <taxon>Oscillospiraceae</taxon>
        <taxon>Oscillospiraceae incertae sedis</taxon>
        <taxon>Candidatus Merdivicinus</taxon>
    </lineage>
</organism>
<dbReference type="Pfam" id="PF00270">
    <property type="entry name" value="DEAD"/>
    <property type="match status" value="1"/>
</dbReference>
<evidence type="ECO:0000259" key="13">
    <source>
        <dbReference type="PROSITE" id="PS51192"/>
    </source>
</evidence>
<dbReference type="AlphaFoldDB" id="A0A9D1K1I8"/>
<dbReference type="EC" id="5.6.2.4" evidence="12"/>
<dbReference type="NCBIfam" id="TIGR00595">
    <property type="entry name" value="priA"/>
    <property type="match status" value="1"/>
</dbReference>
<feature type="binding site" evidence="12">
    <location>
        <position position="554"/>
    </location>
    <ligand>
        <name>Zn(2+)</name>
        <dbReference type="ChEBI" id="CHEBI:29105"/>
        <label>1</label>
    </ligand>
</feature>
<evidence type="ECO:0000256" key="3">
    <source>
        <dbReference type="ARBA" id="ARBA00022723"/>
    </source>
</evidence>
<proteinExistence type="inferred from homology"/>
<dbReference type="InterPro" id="IPR041222">
    <property type="entry name" value="PriA_3primeBD"/>
</dbReference>
<evidence type="ECO:0000256" key="2">
    <source>
        <dbReference type="ARBA" id="ARBA00022705"/>
    </source>
</evidence>
<dbReference type="PANTHER" id="PTHR30580">
    <property type="entry name" value="PRIMOSOMAL PROTEIN N"/>
    <property type="match status" value="1"/>
</dbReference>
<reference evidence="15" key="2">
    <citation type="journal article" date="2021" name="PeerJ">
        <title>Extensive microbial diversity within the chicken gut microbiome revealed by metagenomics and culture.</title>
        <authorList>
            <person name="Gilroy R."/>
            <person name="Ravi A."/>
            <person name="Getino M."/>
            <person name="Pursley I."/>
            <person name="Horton D.L."/>
            <person name="Alikhan N.F."/>
            <person name="Baker D."/>
            <person name="Gharbi K."/>
            <person name="Hall N."/>
            <person name="Watson M."/>
            <person name="Adriaenssens E.M."/>
            <person name="Foster-Nyarko E."/>
            <person name="Jarju S."/>
            <person name="Secka A."/>
            <person name="Antonio M."/>
            <person name="Oren A."/>
            <person name="Chaudhuri R.R."/>
            <person name="La Ragione R."/>
            <person name="Hildebrand F."/>
            <person name="Pallen M.J."/>
        </authorList>
    </citation>
    <scope>NUCLEOTIDE SEQUENCE</scope>
    <source>
        <strain evidence="15">CHK199-13235</strain>
    </source>
</reference>
<dbReference type="GO" id="GO:0006302">
    <property type="term" value="P:double-strand break repair"/>
    <property type="evidence" value="ECO:0007669"/>
    <property type="project" value="InterPro"/>
</dbReference>
<evidence type="ECO:0000259" key="14">
    <source>
        <dbReference type="PROSITE" id="PS51194"/>
    </source>
</evidence>
<keyword evidence="2 12" id="KW-0235">DNA replication</keyword>
<keyword evidence="10 12" id="KW-0413">Isomerase</keyword>
<feature type="binding site" evidence="12">
    <location>
        <position position="517"/>
    </location>
    <ligand>
        <name>Zn(2+)</name>
        <dbReference type="ChEBI" id="CHEBI:29105"/>
        <label>1</label>
    </ligand>
</feature>
<dbReference type="PROSITE" id="PS51192">
    <property type="entry name" value="HELICASE_ATP_BIND_1"/>
    <property type="match status" value="1"/>
</dbReference>
<evidence type="ECO:0000313" key="16">
    <source>
        <dbReference type="Proteomes" id="UP000824002"/>
    </source>
</evidence>
<dbReference type="Gene3D" id="3.40.1440.60">
    <property type="entry name" value="PriA, 3(prime) DNA-binding domain"/>
    <property type="match status" value="1"/>
</dbReference>
<keyword evidence="1 12" id="KW-0639">Primosome</keyword>
<keyword evidence="9 12" id="KW-0238">DNA-binding</keyword>
<evidence type="ECO:0000256" key="7">
    <source>
        <dbReference type="ARBA" id="ARBA00022833"/>
    </source>
</evidence>
<feature type="domain" description="Helicase ATP-binding" evidence="13">
    <location>
        <begin position="286"/>
        <end position="452"/>
    </location>
</feature>
<evidence type="ECO:0000256" key="11">
    <source>
        <dbReference type="ARBA" id="ARBA00048988"/>
    </source>
</evidence>
<evidence type="ECO:0000256" key="10">
    <source>
        <dbReference type="ARBA" id="ARBA00023235"/>
    </source>
</evidence>
<dbReference type="GO" id="GO:0006270">
    <property type="term" value="P:DNA replication initiation"/>
    <property type="evidence" value="ECO:0007669"/>
    <property type="project" value="TreeGrafter"/>
</dbReference>
<dbReference type="SUPFAM" id="SSF52540">
    <property type="entry name" value="P-loop containing nucleoside triphosphate hydrolases"/>
    <property type="match status" value="2"/>
</dbReference>
<dbReference type="Pfam" id="PF17764">
    <property type="entry name" value="PriA_3primeBD"/>
    <property type="match status" value="1"/>
</dbReference>
<dbReference type="InterPro" id="IPR027417">
    <property type="entry name" value="P-loop_NTPase"/>
</dbReference>